<dbReference type="AlphaFoldDB" id="A0A0F9QRE1"/>
<sequence length="77" mass="8843">MTDKRYYTMKQVAELLSLSYNWTVALAARGELPGAFRLTPRGRWLVDATVLDRYVSSYKTKQLQEHINSAYQSAPES</sequence>
<name>A0A0F9QRE1_9ZZZZ</name>
<feature type="domain" description="Helix-turn-helix" evidence="1">
    <location>
        <begin position="6"/>
        <end position="56"/>
    </location>
</feature>
<protein>
    <recommendedName>
        <fullName evidence="1">Helix-turn-helix domain-containing protein</fullName>
    </recommendedName>
</protein>
<dbReference type="Pfam" id="PF12728">
    <property type="entry name" value="HTH_17"/>
    <property type="match status" value="1"/>
</dbReference>
<accession>A0A0F9QRE1</accession>
<dbReference type="EMBL" id="LAZR01001412">
    <property type="protein sequence ID" value="KKN45074.1"/>
    <property type="molecule type" value="Genomic_DNA"/>
</dbReference>
<gene>
    <name evidence="2" type="ORF">LCGC14_0686560</name>
</gene>
<proteinExistence type="predicted"/>
<evidence type="ECO:0000259" key="1">
    <source>
        <dbReference type="Pfam" id="PF12728"/>
    </source>
</evidence>
<comment type="caution">
    <text evidence="2">The sequence shown here is derived from an EMBL/GenBank/DDBJ whole genome shotgun (WGS) entry which is preliminary data.</text>
</comment>
<reference evidence="2" key="1">
    <citation type="journal article" date="2015" name="Nature">
        <title>Complex archaea that bridge the gap between prokaryotes and eukaryotes.</title>
        <authorList>
            <person name="Spang A."/>
            <person name="Saw J.H."/>
            <person name="Jorgensen S.L."/>
            <person name="Zaremba-Niedzwiedzka K."/>
            <person name="Martijn J."/>
            <person name="Lind A.E."/>
            <person name="van Eijk R."/>
            <person name="Schleper C."/>
            <person name="Guy L."/>
            <person name="Ettema T.J."/>
        </authorList>
    </citation>
    <scope>NUCLEOTIDE SEQUENCE</scope>
</reference>
<evidence type="ECO:0000313" key="2">
    <source>
        <dbReference type="EMBL" id="KKN45074.1"/>
    </source>
</evidence>
<organism evidence="2">
    <name type="scientific">marine sediment metagenome</name>
    <dbReference type="NCBI Taxonomy" id="412755"/>
    <lineage>
        <taxon>unclassified sequences</taxon>
        <taxon>metagenomes</taxon>
        <taxon>ecological metagenomes</taxon>
    </lineage>
</organism>
<dbReference type="InterPro" id="IPR041657">
    <property type="entry name" value="HTH_17"/>
</dbReference>